<dbReference type="InterPro" id="IPR013762">
    <property type="entry name" value="Integrase-like_cat_sf"/>
</dbReference>
<protein>
    <recommendedName>
        <fullName evidence="4">Tyr recombinase domain-containing protein</fullName>
    </recommendedName>
</protein>
<dbReference type="Proteomes" id="UP001060261">
    <property type="component" value="Chromosome"/>
</dbReference>
<gene>
    <name evidence="2" type="ORF">N0D28_11200</name>
</gene>
<reference evidence="2" key="1">
    <citation type="submission" date="2022-09" db="EMBL/GenBank/DDBJ databases">
        <title>genome sequence of Deinococcus rubellus.</title>
        <authorList>
            <person name="Srinivasan S."/>
        </authorList>
    </citation>
    <scope>NUCLEOTIDE SEQUENCE</scope>
    <source>
        <strain evidence="2">Ant6</strain>
    </source>
</reference>
<dbReference type="InterPro" id="IPR011010">
    <property type="entry name" value="DNA_brk_join_enz"/>
</dbReference>
<evidence type="ECO:0000313" key="3">
    <source>
        <dbReference type="Proteomes" id="UP001060261"/>
    </source>
</evidence>
<dbReference type="RefSeq" id="WP_260559602.1">
    <property type="nucleotide sequence ID" value="NZ_BAABEC010000144.1"/>
</dbReference>
<evidence type="ECO:0000313" key="2">
    <source>
        <dbReference type="EMBL" id="UWX63312.1"/>
    </source>
</evidence>
<accession>A0ABY5YGU1</accession>
<evidence type="ECO:0000256" key="1">
    <source>
        <dbReference type="ARBA" id="ARBA00023172"/>
    </source>
</evidence>
<name>A0ABY5YGU1_9DEIO</name>
<keyword evidence="3" id="KW-1185">Reference proteome</keyword>
<proteinExistence type="predicted"/>
<evidence type="ECO:0008006" key="4">
    <source>
        <dbReference type="Google" id="ProtNLM"/>
    </source>
</evidence>
<organism evidence="2 3">
    <name type="scientific">Deinococcus rubellus</name>
    <dbReference type="NCBI Taxonomy" id="1889240"/>
    <lineage>
        <taxon>Bacteria</taxon>
        <taxon>Thermotogati</taxon>
        <taxon>Deinococcota</taxon>
        <taxon>Deinococci</taxon>
        <taxon>Deinococcales</taxon>
        <taxon>Deinococcaceae</taxon>
        <taxon>Deinococcus</taxon>
    </lineage>
</organism>
<dbReference type="EMBL" id="CP104213">
    <property type="protein sequence ID" value="UWX63312.1"/>
    <property type="molecule type" value="Genomic_DNA"/>
</dbReference>
<keyword evidence="1" id="KW-0233">DNA recombination</keyword>
<sequence>MVFYHLNASGLGASSQCQLHQFLLTALGEAFQLEPVTRNVAELVRPNPPKRREEGELANFTPEEAALLLASVQADHRGEWFVFALSTGIRCGELFSLRWQDINWKSSTHSVSEMVVDDDGRVIIFGPRPPTTSALCISPRKPCSS</sequence>
<dbReference type="SUPFAM" id="SSF56349">
    <property type="entry name" value="DNA breaking-rejoining enzymes"/>
    <property type="match status" value="1"/>
</dbReference>
<dbReference type="Gene3D" id="1.10.443.10">
    <property type="entry name" value="Intergrase catalytic core"/>
    <property type="match status" value="1"/>
</dbReference>